<keyword evidence="2" id="KW-0472">Membrane</keyword>
<feature type="transmembrane region" description="Helical" evidence="2">
    <location>
        <begin position="190"/>
        <end position="208"/>
    </location>
</feature>
<dbReference type="Pfam" id="PF02517">
    <property type="entry name" value="Rce1-like"/>
    <property type="match status" value="1"/>
</dbReference>
<dbReference type="PANTHER" id="PTHR36435">
    <property type="entry name" value="SLR1288 PROTEIN"/>
    <property type="match status" value="1"/>
</dbReference>
<feature type="transmembrane region" description="Helical" evidence="2">
    <location>
        <begin position="168"/>
        <end position="184"/>
    </location>
</feature>
<dbReference type="GO" id="GO:0080120">
    <property type="term" value="P:CAAX-box protein maturation"/>
    <property type="evidence" value="ECO:0007669"/>
    <property type="project" value="UniProtKB-ARBA"/>
</dbReference>
<evidence type="ECO:0000256" key="1">
    <source>
        <dbReference type="ARBA" id="ARBA00009067"/>
    </source>
</evidence>
<evidence type="ECO:0000313" key="5">
    <source>
        <dbReference type="Proteomes" id="UP001268577"/>
    </source>
</evidence>
<protein>
    <submittedName>
        <fullName evidence="4">Type II CAAX endopeptidase family protein</fullName>
    </submittedName>
</protein>
<dbReference type="InterPro" id="IPR003675">
    <property type="entry name" value="Rce1/LyrA-like_dom"/>
</dbReference>
<feature type="transmembrane region" description="Helical" evidence="2">
    <location>
        <begin position="12"/>
        <end position="41"/>
    </location>
</feature>
<feature type="transmembrane region" description="Helical" evidence="2">
    <location>
        <begin position="47"/>
        <end position="69"/>
    </location>
</feature>
<gene>
    <name evidence="4" type="ORF">P7H70_01155</name>
</gene>
<comment type="caution">
    <text evidence="4">The sequence shown here is derived from an EMBL/GenBank/DDBJ whole genome shotgun (WGS) entry which is preliminary data.</text>
</comment>
<evidence type="ECO:0000259" key="3">
    <source>
        <dbReference type="Pfam" id="PF02517"/>
    </source>
</evidence>
<dbReference type="GO" id="GO:0004175">
    <property type="term" value="F:endopeptidase activity"/>
    <property type="evidence" value="ECO:0007669"/>
    <property type="project" value="UniProtKB-ARBA"/>
</dbReference>
<comment type="similarity">
    <text evidence="1">Belongs to the UPF0177 family.</text>
</comment>
<keyword evidence="2" id="KW-0812">Transmembrane</keyword>
<feature type="transmembrane region" description="Helical" evidence="2">
    <location>
        <begin position="90"/>
        <end position="113"/>
    </location>
</feature>
<dbReference type="PANTHER" id="PTHR36435:SF1">
    <property type="entry name" value="CAAX AMINO TERMINAL PROTEASE FAMILY PROTEIN"/>
    <property type="match status" value="1"/>
</dbReference>
<reference evidence="4" key="1">
    <citation type="submission" date="2023-03" db="EMBL/GenBank/DDBJ databases">
        <authorList>
            <person name="Shen W."/>
            <person name="Cai J."/>
        </authorList>
    </citation>
    <scope>NUCLEOTIDE SEQUENCE</scope>
    <source>
        <strain evidence="4">P96-3</strain>
    </source>
</reference>
<feature type="transmembrane region" description="Helical" evidence="2">
    <location>
        <begin position="133"/>
        <end position="156"/>
    </location>
</feature>
<evidence type="ECO:0000313" key="4">
    <source>
        <dbReference type="EMBL" id="MDT2832646.1"/>
    </source>
</evidence>
<dbReference type="RefSeq" id="WP_311869540.1">
    <property type="nucleotide sequence ID" value="NZ_JARQBZ010000002.1"/>
</dbReference>
<organism evidence="4 5">
    <name type="scientific">Vagococcus carniphilus</name>
    <dbReference type="NCBI Taxonomy" id="218144"/>
    <lineage>
        <taxon>Bacteria</taxon>
        <taxon>Bacillati</taxon>
        <taxon>Bacillota</taxon>
        <taxon>Bacilli</taxon>
        <taxon>Lactobacillales</taxon>
        <taxon>Enterococcaceae</taxon>
        <taxon>Vagococcus</taxon>
    </lineage>
</organism>
<accession>A0AAW8TZA5</accession>
<sequence>MKETNKVSKWIKFVLVNGLICLGFFLLSQVPSFLSAVLLMIYGKKIVYLDVLFTIIWLVITYFIASYIWKYYKEKNPEDKIQLTLKDIGISFGYFLTGSLITFIGGLSMEFVYGTSESQNDEMIQMLIKKSPSIWFVFVMIIQLTLLAPILEELVIRGIPKVTLFKDSPNWFMLVMTSLFFSSLHQSTNIISFLIYAALGGVMCHAYLRRGRIIDSMMVHFFNNLLATIAFLFLI</sequence>
<proteinExistence type="inferred from homology"/>
<evidence type="ECO:0000256" key="2">
    <source>
        <dbReference type="SAM" id="Phobius"/>
    </source>
</evidence>
<feature type="domain" description="CAAX prenyl protease 2/Lysostaphin resistance protein A-like" evidence="3">
    <location>
        <begin position="136"/>
        <end position="226"/>
    </location>
</feature>
<dbReference type="EMBL" id="JARQBZ010000002">
    <property type="protein sequence ID" value="MDT2832646.1"/>
    <property type="molecule type" value="Genomic_DNA"/>
</dbReference>
<dbReference type="Proteomes" id="UP001268577">
    <property type="component" value="Unassembled WGS sequence"/>
</dbReference>
<dbReference type="AlphaFoldDB" id="A0AAW8TZA5"/>
<keyword evidence="2" id="KW-1133">Transmembrane helix</keyword>
<dbReference type="InterPro" id="IPR052710">
    <property type="entry name" value="CAAX_protease"/>
</dbReference>
<name>A0AAW8TZA5_9ENTE</name>